<dbReference type="CDD" id="cd00757">
    <property type="entry name" value="ThiF_MoeB_HesA_family"/>
    <property type="match status" value="1"/>
</dbReference>
<dbReference type="InterPro" id="IPR035985">
    <property type="entry name" value="Ubiquitin-activating_enz"/>
</dbReference>
<feature type="domain" description="THIF-type NAD/FAD binding fold" evidence="1">
    <location>
        <begin position="3"/>
        <end position="218"/>
    </location>
</feature>
<dbReference type="InterPro" id="IPR045886">
    <property type="entry name" value="ThiF/MoeB/HesA"/>
</dbReference>
<dbReference type="Proteomes" id="UP000603434">
    <property type="component" value="Unassembled WGS sequence"/>
</dbReference>
<gene>
    <name evidence="2" type="ORF">H8E23_14390</name>
</gene>
<evidence type="ECO:0000313" key="2">
    <source>
        <dbReference type="EMBL" id="MBC8362571.1"/>
    </source>
</evidence>
<dbReference type="Gene3D" id="3.40.50.720">
    <property type="entry name" value="NAD(P)-binding Rossmann-like Domain"/>
    <property type="match status" value="1"/>
</dbReference>
<sequence length="222" mass="24001">MKTFSIEDQAILLRSKVCVVGLGGLGGTVVEILARCGIGTLALIDGDSFEDSNLNRQFLSTHHLLAAPKVEAAAQRVRHINSSIVVQNYPEYLNRKNAKRLLKNSDVVVDCLDNVQTRFILEETSKKAKIPLVSAAVAGISGHITTIFPQDRGLTLIYGEPNRLPPKGAETALGCLSPAVTLLASLESAEVVKILLNRGATLRNRLLIVDLNDNTLEVLDLI</sequence>
<dbReference type="GO" id="GO:0008641">
    <property type="term" value="F:ubiquitin-like modifier activating enzyme activity"/>
    <property type="evidence" value="ECO:0007669"/>
    <property type="project" value="InterPro"/>
</dbReference>
<dbReference type="GO" id="GO:0061504">
    <property type="term" value="P:cyclic threonylcarbamoyladenosine biosynthetic process"/>
    <property type="evidence" value="ECO:0007669"/>
    <property type="project" value="TreeGrafter"/>
</dbReference>
<proteinExistence type="predicted"/>
<dbReference type="EMBL" id="JACNJH010000204">
    <property type="protein sequence ID" value="MBC8362571.1"/>
    <property type="molecule type" value="Genomic_DNA"/>
</dbReference>
<evidence type="ECO:0000259" key="1">
    <source>
        <dbReference type="Pfam" id="PF00899"/>
    </source>
</evidence>
<dbReference type="GO" id="GO:0061503">
    <property type="term" value="F:tRNA threonylcarbamoyladenosine dehydratase"/>
    <property type="evidence" value="ECO:0007669"/>
    <property type="project" value="TreeGrafter"/>
</dbReference>
<dbReference type="PANTHER" id="PTHR43267">
    <property type="entry name" value="TRNA THREONYLCARBAMOYLADENOSINE DEHYDRATASE"/>
    <property type="match status" value="1"/>
</dbReference>
<reference evidence="2 3" key="1">
    <citation type="submission" date="2020-08" db="EMBL/GenBank/DDBJ databases">
        <title>Bridging the membrane lipid divide: bacteria of the FCB group superphylum have the potential to synthesize archaeal ether lipids.</title>
        <authorList>
            <person name="Villanueva L."/>
            <person name="Von Meijenfeldt F.A.B."/>
            <person name="Westbye A.B."/>
            <person name="Yadav S."/>
            <person name="Hopmans E.C."/>
            <person name="Dutilh B.E."/>
            <person name="Sinninghe Damste J.S."/>
        </authorList>
    </citation>
    <scope>NUCLEOTIDE SEQUENCE [LARGE SCALE GENOMIC DNA]</scope>
    <source>
        <strain evidence="2">NIOZ-UU30</strain>
    </source>
</reference>
<organism evidence="2 3">
    <name type="scientific">Candidatus Desulfatibia profunda</name>
    <dbReference type="NCBI Taxonomy" id="2841695"/>
    <lineage>
        <taxon>Bacteria</taxon>
        <taxon>Pseudomonadati</taxon>
        <taxon>Thermodesulfobacteriota</taxon>
        <taxon>Desulfobacteria</taxon>
        <taxon>Desulfobacterales</taxon>
        <taxon>Desulfobacterales incertae sedis</taxon>
        <taxon>Candidatus Desulfatibia</taxon>
    </lineage>
</organism>
<dbReference type="InterPro" id="IPR000594">
    <property type="entry name" value="ThiF_NAD_FAD-bd"/>
</dbReference>
<protein>
    <submittedName>
        <fullName evidence="2">HesA/MoeB/ThiF family protein</fullName>
    </submittedName>
</protein>
<dbReference type="Pfam" id="PF00899">
    <property type="entry name" value="ThiF"/>
    <property type="match status" value="1"/>
</dbReference>
<name>A0A8J6TNK4_9BACT</name>
<dbReference type="PANTHER" id="PTHR43267:SF1">
    <property type="entry name" value="TRNA THREONYLCARBAMOYLADENOSINE DEHYDRATASE"/>
    <property type="match status" value="1"/>
</dbReference>
<dbReference type="AlphaFoldDB" id="A0A8J6TNK4"/>
<comment type="caution">
    <text evidence="2">The sequence shown here is derived from an EMBL/GenBank/DDBJ whole genome shotgun (WGS) entry which is preliminary data.</text>
</comment>
<evidence type="ECO:0000313" key="3">
    <source>
        <dbReference type="Proteomes" id="UP000603434"/>
    </source>
</evidence>
<dbReference type="SUPFAM" id="SSF69572">
    <property type="entry name" value="Activating enzymes of the ubiquitin-like proteins"/>
    <property type="match status" value="1"/>
</dbReference>
<accession>A0A8J6TNK4</accession>